<reference evidence="4 5" key="1">
    <citation type="submission" date="2016-06" db="EMBL/GenBank/DDBJ databases">
        <title>Genome sequence of endosymbiont of Candidatus Endolucinida thiodiazotropha.</title>
        <authorList>
            <person name="Poehlein A."/>
            <person name="Koenig S."/>
            <person name="Heiden S.E."/>
            <person name="Thuermer A."/>
            <person name="Voget S."/>
            <person name="Daniel R."/>
            <person name="Markert S."/>
            <person name="Gros O."/>
            <person name="Schweder T."/>
        </authorList>
    </citation>
    <scope>NUCLEOTIDE SEQUENCE [LARGE SCALE GENOMIC DNA]</scope>
    <source>
        <strain evidence="4 5">COS</strain>
    </source>
</reference>
<dbReference type="NCBIfam" id="NF009466">
    <property type="entry name" value="PRK12826.1-2"/>
    <property type="match status" value="1"/>
</dbReference>
<keyword evidence="5" id="KW-1185">Reference proteome</keyword>
<dbReference type="AlphaFoldDB" id="A0A7Z0VK32"/>
<proteinExistence type="inferred from homology"/>
<protein>
    <submittedName>
        <fullName evidence="4">Glucose 1-dehydrogenase 1</fullName>
        <ecNumber evidence="4">1.1.1.47</ecNumber>
    </submittedName>
</protein>
<dbReference type="PANTHER" id="PTHR42879:SF2">
    <property type="entry name" value="3-OXOACYL-[ACYL-CARRIER-PROTEIN] REDUCTASE FABG"/>
    <property type="match status" value="1"/>
</dbReference>
<dbReference type="InterPro" id="IPR036291">
    <property type="entry name" value="NAD(P)-bd_dom_sf"/>
</dbReference>
<evidence type="ECO:0000256" key="1">
    <source>
        <dbReference type="ARBA" id="ARBA00006484"/>
    </source>
</evidence>
<dbReference type="NCBIfam" id="NF005559">
    <property type="entry name" value="PRK07231.1"/>
    <property type="match status" value="1"/>
</dbReference>
<dbReference type="InterPro" id="IPR050259">
    <property type="entry name" value="SDR"/>
</dbReference>
<dbReference type="GO" id="GO:0047936">
    <property type="term" value="F:glucose 1-dehydrogenase [NAD(P)+] activity"/>
    <property type="evidence" value="ECO:0007669"/>
    <property type="project" value="UniProtKB-EC"/>
</dbReference>
<dbReference type="EC" id="1.1.1.47" evidence="4"/>
<dbReference type="SUPFAM" id="SSF51735">
    <property type="entry name" value="NAD(P)-binding Rossmann-fold domains"/>
    <property type="match status" value="1"/>
</dbReference>
<dbReference type="PRINTS" id="PR00080">
    <property type="entry name" value="SDRFAMILY"/>
</dbReference>
<comment type="caution">
    <text evidence="4">The sequence shown here is derived from an EMBL/GenBank/DDBJ whole genome shotgun (WGS) entry which is preliminary data.</text>
</comment>
<dbReference type="Proteomes" id="UP000094769">
    <property type="component" value="Unassembled WGS sequence"/>
</dbReference>
<evidence type="ECO:0000256" key="2">
    <source>
        <dbReference type="ARBA" id="ARBA00023002"/>
    </source>
</evidence>
<dbReference type="SMART" id="SM00822">
    <property type="entry name" value="PKS_KR"/>
    <property type="match status" value="1"/>
</dbReference>
<evidence type="ECO:0000313" key="5">
    <source>
        <dbReference type="Proteomes" id="UP000094769"/>
    </source>
</evidence>
<dbReference type="InterPro" id="IPR002347">
    <property type="entry name" value="SDR_fam"/>
</dbReference>
<dbReference type="EMBL" id="MARB01000016">
    <property type="protein sequence ID" value="ODJ86900.1"/>
    <property type="molecule type" value="Genomic_DNA"/>
</dbReference>
<gene>
    <name evidence="4" type="primary">gdhI</name>
    <name evidence="4" type="ORF">CODIS_28560</name>
</gene>
<dbReference type="RefSeq" id="WP_069126245.1">
    <property type="nucleotide sequence ID" value="NZ_MARB01000016.1"/>
</dbReference>
<dbReference type="Gene3D" id="3.40.50.720">
    <property type="entry name" value="NAD(P)-binding Rossmann-like Domain"/>
    <property type="match status" value="1"/>
</dbReference>
<dbReference type="InterPro" id="IPR020904">
    <property type="entry name" value="Sc_DH/Rdtase_CS"/>
</dbReference>
<feature type="domain" description="Ketoreductase" evidence="3">
    <location>
        <begin position="12"/>
        <end position="205"/>
    </location>
</feature>
<dbReference type="InterPro" id="IPR057326">
    <property type="entry name" value="KR_dom"/>
</dbReference>
<dbReference type="PROSITE" id="PS00061">
    <property type="entry name" value="ADH_SHORT"/>
    <property type="match status" value="1"/>
</dbReference>
<dbReference type="GO" id="GO:0032787">
    <property type="term" value="P:monocarboxylic acid metabolic process"/>
    <property type="evidence" value="ECO:0007669"/>
    <property type="project" value="UniProtKB-ARBA"/>
</dbReference>
<comment type="similarity">
    <text evidence="1">Belongs to the short-chain dehydrogenases/reductases (SDR) family.</text>
</comment>
<dbReference type="FunFam" id="3.40.50.720:FF:000173">
    <property type="entry name" value="3-oxoacyl-[acyl-carrier protein] reductase"/>
    <property type="match status" value="1"/>
</dbReference>
<dbReference type="PRINTS" id="PR00081">
    <property type="entry name" value="GDHRDH"/>
</dbReference>
<evidence type="ECO:0000313" key="4">
    <source>
        <dbReference type="EMBL" id="ODJ86900.1"/>
    </source>
</evidence>
<dbReference type="CDD" id="cd05358">
    <property type="entry name" value="GlcDH_SDR_c"/>
    <property type="match status" value="1"/>
</dbReference>
<dbReference type="Pfam" id="PF13561">
    <property type="entry name" value="adh_short_C2"/>
    <property type="match status" value="1"/>
</dbReference>
<evidence type="ECO:0000259" key="3">
    <source>
        <dbReference type="SMART" id="SM00822"/>
    </source>
</evidence>
<dbReference type="PANTHER" id="PTHR42879">
    <property type="entry name" value="3-OXOACYL-(ACYL-CARRIER-PROTEIN) REDUCTASE"/>
    <property type="match status" value="1"/>
</dbReference>
<dbReference type="OrthoDB" id="9803333at2"/>
<keyword evidence="2 4" id="KW-0560">Oxidoreductase</keyword>
<organism evidence="4 5">
    <name type="scientific">Candidatus Thiodiazotropha endolucinida</name>
    <dbReference type="NCBI Taxonomy" id="1655433"/>
    <lineage>
        <taxon>Bacteria</taxon>
        <taxon>Pseudomonadati</taxon>
        <taxon>Pseudomonadota</taxon>
        <taxon>Gammaproteobacteria</taxon>
        <taxon>Chromatiales</taxon>
        <taxon>Sedimenticolaceae</taxon>
        <taxon>Candidatus Thiodiazotropha</taxon>
    </lineage>
</organism>
<accession>A0A7Z0VK32</accession>
<name>A0A7Z0VK32_9GAMM</name>
<sequence>MSGKKSDLLAGQRALVTGANSGIGAAVARGLAMAGAKVVINYVVNESDAIKLVNEIEKSGGDAMALYGDVSHEGDVQAMFNQMIDAWGSIDILVNNAGIQRDAPFVDMTLAQWNKVMDVNLTGQFLCTREATKEFVRRGVVTELSCAAGKVICMSSVHEVIPWAGHVNYAASKGGVMMFMQSVAQELAHQKIRVNGIAPGAIRTPINRNAWETPDAEASLLKLIPYERIGDPADIAKAVVWLASDESDYVTGTTLFVDGGMTLYPGFREGG</sequence>